<comment type="caution">
    <text evidence="10">The sequence shown here is derived from an EMBL/GenBank/DDBJ whole genome shotgun (WGS) entry which is preliminary data.</text>
</comment>
<protein>
    <recommendedName>
        <fullName evidence="8">Biotin transporter</fullName>
    </recommendedName>
</protein>
<evidence type="ECO:0000256" key="7">
    <source>
        <dbReference type="ARBA" id="ARBA00023136"/>
    </source>
</evidence>
<feature type="transmembrane region" description="Helical" evidence="9">
    <location>
        <begin position="55"/>
        <end position="74"/>
    </location>
</feature>
<accession>A0A3P1VCH1</accession>
<evidence type="ECO:0000256" key="2">
    <source>
        <dbReference type="ARBA" id="ARBA00010692"/>
    </source>
</evidence>
<keyword evidence="6 9" id="KW-1133">Transmembrane helix</keyword>
<evidence type="ECO:0000256" key="8">
    <source>
        <dbReference type="PIRNR" id="PIRNR016661"/>
    </source>
</evidence>
<proteinExistence type="inferred from homology"/>
<evidence type="ECO:0000313" key="10">
    <source>
        <dbReference type="EMBL" id="RRD31922.1"/>
    </source>
</evidence>
<dbReference type="Proteomes" id="UP000281771">
    <property type="component" value="Unassembled WGS sequence"/>
</dbReference>
<evidence type="ECO:0000256" key="3">
    <source>
        <dbReference type="ARBA" id="ARBA00022448"/>
    </source>
</evidence>
<dbReference type="InterPro" id="IPR003784">
    <property type="entry name" value="BioY"/>
</dbReference>
<dbReference type="GO" id="GO:0015225">
    <property type="term" value="F:biotin transmembrane transporter activity"/>
    <property type="evidence" value="ECO:0007669"/>
    <property type="project" value="UniProtKB-UniRule"/>
</dbReference>
<keyword evidence="5 9" id="KW-0812">Transmembrane</keyword>
<evidence type="ECO:0000313" key="11">
    <source>
        <dbReference type="Proteomes" id="UP000281771"/>
    </source>
</evidence>
<gene>
    <name evidence="10" type="ORF">EII38_04000</name>
</gene>
<dbReference type="RefSeq" id="WP_124776232.1">
    <property type="nucleotide sequence ID" value="NZ_RQZA01000002.1"/>
</dbReference>
<organism evidence="10 11">
    <name type="scientific">Streptococcus minor</name>
    <dbReference type="NCBI Taxonomy" id="229549"/>
    <lineage>
        <taxon>Bacteria</taxon>
        <taxon>Bacillati</taxon>
        <taxon>Bacillota</taxon>
        <taxon>Bacilli</taxon>
        <taxon>Lactobacillales</taxon>
        <taxon>Streptococcaceae</taxon>
        <taxon>Streptococcus</taxon>
    </lineage>
</organism>
<dbReference type="AlphaFoldDB" id="A0A3P1VCH1"/>
<evidence type="ECO:0000256" key="5">
    <source>
        <dbReference type="ARBA" id="ARBA00022692"/>
    </source>
</evidence>
<dbReference type="STRING" id="1123309.GCA_000377005_01156"/>
<feature type="transmembrane region" description="Helical" evidence="9">
    <location>
        <begin position="143"/>
        <end position="165"/>
    </location>
</feature>
<feature type="transmembrane region" description="Helical" evidence="9">
    <location>
        <begin position="80"/>
        <end position="100"/>
    </location>
</feature>
<evidence type="ECO:0000256" key="9">
    <source>
        <dbReference type="SAM" id="Phobius"/>
    </source>
</evidence>
<keyword evidence="4 8" id="KW-1003">Cell membrane</keyword>
<dbReference type="Pfam" id="PF02632">
    <property type="entry name" value="BioY"/>
    <property type="match status" value="1"/>
</dbReference>
<keyword evidence="11" id="KW-1185">Reference proteome</keyword>
<keyword evidence="7 8" id="KW-0472">Membrane</keyword>
<dbReference type="PIRSF" id="PIRSF016661">
    <property type="entry name" value="BioY"/>
    <property type="match status" value="1"/>
</dbReference>
<dbReference type="Gene3D" id="1.10.1760.20">
    <property type="match status" value="1"/>
</dbReference>
<comment type="similarity">
    <text evidence="2 8">Belongs to the BioY family.</text>
</comment>
<dbReference type="PANTHER" id="PTHR34295">
    <property type="entry name" value="BIOTIN TRANSPORTER BIOY"/>
    <property type="match status" value="1"/>
</dbReference>
<reference evidence="10 11" key="1">
    <citation type="submission" date="2018-11" db="EMBL/GenBank/DDBJ databases">
        <title>Genomes From Bacteria Associated with the Canine Oral Cavity: a Test Case for Automated Genome-Based Taxonomic Assignment.</title>
        <authorList>
            <person name="Coil D.A."/>
            <person name="Jospin G."/>
            <person name="Darling A.E."/>
            <person name="Wallis C."/>
            <person name="Davis I.J."/>
            <person name="Harris S."/>
            <person name="Eisen J.A."/>
            <person name="Holcombe L.J."/>
            <person name="O'Flynn C."/>
        </authorList>
    </citation>
    <scope>NUCLEOTIDE SEQUENCE [LARGE SCALE GENOMIC DNA]</scope>
    <source>
        <strain evidence="10 11">OH4621_COT-116</strain>
    </source>
</reference>
<dbReference type="GO" id="GO:0005886">
    <property type="term" value="C:plasma membrane"/>
    <property type="evidence" value="ECO:0007669"/>
    <property type="project" value="UniProtKB-SubCell"/>
</dbReference>
<evidence type="ECO:0000256" key="4">
    <source>
        <dbReference type="ARBA" id="ARBA00022475"/>
    </source>
</evidence>
<feature type="transmembrane region" description="Helical" evidence="9">
    <location>
        <begin position="112"/>
        <end position="131"/>
    </location>
</feature>
<keyword evidence="3 8" id="KW-0813">Transport</keyword>
<feature type="transmembrane region" description="Helical" evidence="9">
    <location>
        <begin position="7"/>
        <end position="26"/>
    </location>
</feature>
<evidence type="ECO:0000256" key="1">
    <source>
        <dbReference type="ARBA" id="ARBA00004651"/>
    </source>
</evidence>
<name>A0A3P1VCH1_9STRE</name>
<dbReference type="EMBL" id="RQZA01000002">
    <property type="protein sequence ID" value="RRD31922.1"/>
    <property type="molecule type" value="Genomic_DNA"/>
</dbReference>
<evidence type="ECO:0000256" key="6">
    <source>
        <dbReference type="ARBA" id="ARBA00022989"/>
    </source>
</evidence>
<comment type="subcellular location">
    <subcellularLocation>
        <location evidence="1 8">Cell membrane</location>
        <topology evidence="1 8">Multi-pass membrane protein</topology>
    </subcellularLocation>
</comment>
<sequence>MKKTQTLNLTYTAIGVALIAALSQVVIPIGPVPFTLQTLAIGLIASLYKPREATLSVIFYLLLGAIGLPVFAGFSGGFSALFGPTSGFLWGFVLYAAITSTISNPHSTPTKIFIACVIGVLACFLIGSLVFKLVSGADWASTLAWTVSPFLLPEILKIITIISLVKALKPILKKEAYFS</sequence>
<dbReference type="PANTHER" id="PTHR34295:SF4">
    <property type="entry name" value="BIOTIN TRANSPORTER BIOY-RELATED"/>
    <property type="match status" value="1"/>
</dbReference>